<sequence length="156" mass="18126">ERPTRARPERPRLHPAHRRRGHLEPGRPPRAQRGRLLLPRGGHPRVHHRGVRLPRQPLLAAERRVRRRRHLPRPAGGAPVVQGRRGADVPAALRRRPHGPRRLRRLGREEHVREEERRRGPLDVRRRPRGLAAHGAVQRQGHRARQAAAGRARRRL</sequence>
<reference evidence="2" key="1">
    <citation type="submission" date="2020-02" db="EMBL/GenBank/DDBJ databases">
        <authorList>
            <person name="Meier V. D."/>
        </authorList>
    </citation>
    <scope>NUCLEOTIDE SEQUENCE</scope>
    <source>
        <strain evidence="2">AVDCRST_MAG35</strain>
    </source>
</reference>
<feature type="compositionally biased region" description="Basic and acidic residues" evidence="1">
    <location>
        <begin position="1"/>
        <end position="12"/>
    </location>
</feature>
<accession>A0A6J4NIS6</accession>
<gene>
    <name evidence="2" type="ORF">AVDCRST_MAG35-112</name>
</gene>
<evidence type="ECO:0000256" key="1">
    <source>
        <dbReference type="SAM" id="MobiDB-lite"/>
    </source>
</evidence>
<feature type="compositionally biased region" description="Basic residues" evidence="1">
    <location>
        <begin position="140"/>
        <end position="156"/>
    </location>
</feature>
<feature type="region of interest" description="Disordered" evidence="1">
    <location>
        <begin position="1"/>
        <end position="156"/>
    </location>
</feature>
<evidence type="ECO:0000313" key="2">
    <source>
        <dbReference type="EMBL" id="CAA9385705.1"/>
    </source>
</evidence>
<name>A0A6J4NIS6_9ACTN</name>
<feature type="non-terminal residue" evidence="2">
    <location>
        <position position="156"/>
    </location>
</feature>
<protein>
    <submittedName>
        <fullName evidence="2">Thiol peroxidase, Bcp-type</fullName>
        <ecNumber evidence="2">1.11.1.15</ecNumber>
    </submittedName>
</protein>
<feature type="compositionally biased region" description="Basic and acidic residues" evidence="1">
    <location>
        <begin position="106"/>
        <end position="125"/>
    </location>
</feature>
<organism evidence="2">
    <name type="scientific">uncultured Quadrisphaera sp</name>
    <dbReference type="NCBI Taxonomy" id="904978"/>
    <lineage>
        <taxon>Bacteria</taxon>
        <taxon>Bacillati</taxon>
        <taxon>Actinomycetota</taxon>
        <taxon>Actinomycetes</taxon>
        <taxon>Kineosporiales</taxon>
        <taxon>Kineosporiaceae</taxon>
        <taxon>Quadrisphaera</taxon>
        <taxon>environmental samples</taxon>
    </lineage>
</organism>
<keyword evidence="2" id="KW-0575">Peroxidase</keyword>
<feature type="compositionally biased region" description="Basic residues" evidence="1">
    <location>
        <begin position="42"/>
        <end position="52"/>
    </location>
</feature>
<feature type="non-terminal residue" evidence="2">
    <location>
        <position position="1"/>
    </location>
</feature>
<dbReference type="AlphaFoldDB" id="A0A6J4NIS6"/>
<dbReference type="EC" id="1.11.1.15" evidence="2"/>
<dbReference type="EMBL" id="CADCUY010000024">
    <property type="protein sequence ID" value="CAA9385705.1"/>
    <property type="molecule type" value="Genomic_DNA"/>
</dbReference>
<proteinExistence type="predicted"/>
<keyword evidence="2" id="KW-0560">Oxidoreductase</keyword>
<dbReference type="GO" id="GO:0004601">
    <property type="term" value="F:peroxidase activity"/>
    <property type="evidence" value="ECO:0007669"/>
    <property type="project" value="UniProtKB-KW"/>
</dbReference>
<feature type="compositionally biased region" description="Basic residues" evidence="1">
    <location>
        <begin position="93"/>
        <end position="105"/>
    </location>
</feature>